<dbReference type="EMBL" id="CAJRST010011113">
    <property type="protein sequence ID" value="CAG5926573.1"/>
    <property type="molecule type" value="Genomic_DNA"/>
</dbReference>
<dbReference type="AlphaFoldDB" id="A0A8S4AZJ8"/>
<reference evidence="5" key="1">
    <citation type="submission" date="2021-05" db="EMBL/GenBank/DDBJ databases">
        <authorList>
            <person name="Tigano A."/>
        </authorList>
    </citation>
    <scope>NUCLEOTIDE SEQUENCE</scope>
</reference>
<keyword evidence="6" id="KW-1185">Reference proteome</keyword>
<dbReference type="GO" id="GO:0043235">
    <property type="term" value="C:receptor complex"/>
    <property type="evidence" value="ECO:0007669"/>
    <property type="project" value="TreeGrafter"/>
</dbReference>
<evidence type="ECO:0000313" key="6">
    <source>
        <dbReference type="Proteomes" id="UP000677803"/>
    </source>
</evidence>
<keyword evidence="3" id="KW-0812">Transmembrane</keyword>
<dbReference type="GO" id="GO:0004725">
    <property type="term" value="F:protein tyrosine phosphatase activity"/>
    <property type="evidence" value="ECO:0007669"/>
    <property type="project" value="UniProtKB-EC"/>
</dbReference>
<dbReference type="Gene3D" id="2.60.40.10">
    <property type="entry name" value="Immunoglobulins"/>
    <property type="match status" value="2"/>
</dbReference>
<organism evidence="5 6">
    <name type="scientific">Menidia menidia</name>
    <name type="common">Atlantic silverside</name>
    <dbReference type="NCBI Taxonomy" id="238744"/>
    <lineage>
        <taxon>Eukaryota</taxon>
        <taxon>Metazoa</taxon>
        <taxon>Chordata</taxon>
        <taxon>Craniata</taxon>
        <taxon>Vertebrata</taxon>
        <taxon>Euteleostomi</taxon>
        <taxon>Actinopterygii</taxon>
        <taxon>Neopterygii</taxon>
        <taxon>Teleostei</taxon>
        <taxon>Neoteleostei</taxon>
        <taxon>Acanthomorphata</taxon>
        <taxon>Ovalentaria</taxon>
        <taxon>Atherinomorphae</taxon>
        <taxon>Atheriniformes</taxon>
        <taxon>Atherinopsidae</taxon>
        <taxon>Menidiinae</taxon>
        <taxon>Menidia</taxon>
    </lineage>
</organism>
<evidence type="ECO:0000256" key="2">
    <source>
        <dbReference type="SAM" id="MobiDB-lite"/>
    </source>
</evidence>
<dbReference type="OrthoDB" id="10057517at2759"/>
<dbReference type="PANTHER" id="PTHR46957:SF2">
    <property type="entry name" value="RECEPTOR-TYPE TYROSINE-PROTEIN PHOSPHATASE BETA"/>
    <property type="match status" value="1"/>
</dbReference>
<dbReference type="GO" id="GO:0045296">
    <property type="term" value="F:cadherin binding"/>
    <property type="evidence" value="ECO:0007669"/>
    <property type="project" value="TreeGrafter"/>
</dbReference>
<evidence type="ECO:0000313" key="5">
    <source>
        <dbReference type="EMBL" id="CAG5926573.1"/>
    </source>
</evidence>
<dbReference type="EC" id="3.1.3.48" evidence="1"/>
<accession>A0A8S4AZJ8</accession>
<protein>
    <recommendedName>
        <fullName evidence="1">protein-tyrosine-phosphatase</fullName>
        <ecNumber evidence="1">3.1.3.48</ecNumber>
    </recommendedName>
</protein>
<keyword evidence="3" id="KW-1133">Transmembrane helix</keyword>
<feature type="transmembrane region" description="Helical" evidence="3">
    <location>
        <begin position="426"/>
        <end position="446"/>
    </location>
</feature>
<dbReference type="GO" id="GO:0001525">
    <property type="term" value="P:angiogenesis"/>
    <property type="evidence" value="ECO:0007669"/>
    <property type="project" value="TreeGrafter"/>
</dbReference>
<gene>
    <name evidence="5" type="ORF">MMEN_LOCUS11028</name>
</gene>
<proteinExistence type="predicted"/>
<dbReference type="InterPro" id="IPR041201">
    <property type="entry name" value="PTPRJ_TM"/>
</dbReference>
<dbReference type="Proteomes" id="UP000677803">
    <property type="component" value="Unassembled WGS sequence"/>
</dbReference>
<feature type="region of interest" description="Disordered" evidence="2">
    <location>
        <begin position="47"/>
        <end position="67"/>
    </location>
</feature>
<evidence type="ECO:0000259" key="4">
    <source>
        <dbReference type="PROSITE" id="PS50853"/>
    </source>
</evidence>
<name>A0A8S4AZJ8_9TELE</name>
<feature type="domain" description="Fibronectin type-III" evidence="4">
    <location>
        <begin position="147"/>
        <end position="241"/>
    </location>
</feature>
<dbReference type="InterPro" id="IPR036116">
    <property type="entry name" value="FN3_sf"/>
</dbReference>
<dbReference type="Pfam" id="PF00041">
    <property type="entry name" value="fn3"/>
    <property type="match status" value="2"/>
</dbReference>
<dbReference type="SMART" id="SM00060">
    <property type="entry name" value="FN3"/>
    <property type="match status" value="3"/>
</dbReference>
<dbReference type="SUPFAM" id="SSF49265">
    <property type="entry name" value="Fibronectin type III"/>
    <property type="match status" value="1"/>
</dbReference>
<comment type="caution">
    <text evidence="5">The sequence shown here is derived from an EMBL/GenBank/DDBJ whole genome shotgun (WGS) entry which is preliminary data.</text>
</comment>
<dbReference type="PROSITE" id="PS50853">
    <property type="entry name" value="FN3"/>
    <property type="match status" value="2"/>
</dbReference>
<dbReference type="InterPro" id="IPR050713">
    <property type="entry name" value="RTP_Phos/Ushers"/>
</dbReference>
<dbReference type="PANTHER" id="PTHR46957">
    <property type="entry name" value="CYTOKINE RECEPTOR"/>
    <property type="match status" value="1"/>
</dbReference>
<dbReference type="Pfam" id="PF18861">
    <property type="entry name" value="PTP_tm"/>
    <property type="match status" value="1"/>
</dbReference>
<sequence>MYDSSGARQEAKTLGAEHRGHAFSGLVPGRLYRAEVITHSGELTNNASAFGRTAPEPPPHLSARRASANDTMELRWASPAGGDWDDFVLQWTPADRLTVTQQLTRSTVRGMFPGRRYNFTLVTVSGGGAKGGPVTRSQPIQTNIRTSPSPLRSIHCLPVSSSSLSCSWSPPLADFDSYEVECRRHDDGELTQELRLAGGVTAVTLDRLDAFRKYSVTVRVSSGGKTSPPVTQTTVTMIDRPPVPPPSMRVSEKLSKVTSSSILFRFNCSWFSDANGAVRYFAMVVSESDANEIVQPEQRHPLPTYRDYISNSSVRLYQTAYFQNRCPQDAEASAGQVVEVNLGAGGDRLGGVCDRYHDDDLYLRDSYGAFCDGPLKAKTSYRLSVRAFTKLFDENHREVVQPLFSDTYLSTPLRTHAEPLGGVVEGLSAGMFLIGMMVAVVSLLVYRQRLRKVAVQENPVVRMSMWKEVPASGMYMGVRRQVCEIYNYSNGVQERGRARFPASPTSNM</sequence>
<evidence type="ECO:0000256" key="3">
    <source>
        <dbReference type="SAM" id="Phobius"/>
    </source>
</evidence>
<keyword evidence="3" id="KW-0472">Membrane</keyword>
<feature type="domain" description="Fibronectin type-III" evidence="4">
    <location>
        <begin position="57"/>
        <end position="145"/>
    </location>
</feature>
<dbReference type="InterPro" id="IPR013783">
    <property type="entry name" value="Ig-like_fold"/>
</dbReference>
<dbReference type="CDD" id="cd00063">
    <property type="entry name" value="FN3"/>
    <property type="match status" value="2"/>
</dbReference>
<dbReference type="InterPro" id="IPR003961">
    <property type="entry name" value="FN3_dom"/>
</dbReference>
<evidence type="ECO:0000256" key="1">
    <source>
        <dbReference type="ARBA" id="ARBA00013064"/>
    </source>
</evidence>